<name>A0A2H3TBZ0_FUSOX</name>
<feature type="compositionally biased region" description="Polar residues" evidence="1">
    <location>
        <begin position="22"/>
        <end position="31"/>
    </location>
</feature>
<feature type="domain" description="DUF8035" evidence="2">
    <location>
        <begin position="993"/>
        <end position="1042"/>
    </location>
</feature>
<dbReference type="VEuPathDB" id="FungiDB:FOC1_g10013363"/>
<evidence type="ECO:0000313" key="4">
    <source>
        <dbReference type="Proteomes" id="UP000219369"/>
    </source>
</evidence>
<dbReference type="VEuPathDB" id="FungiDB:HZS61_000117"/>
<dbReference type="EMBL" id="FMJY01000002">
    <property type="protein sequence ID" value="SCO80480.1"/>
    <property type="molecule type" value="Genomic_DNA"/>
</dbReference>
<proteinExistence type="predicted"/>
<feature type="compositionally biased region" description="Basic and acidic residues" evidence="1">
    <location>
        <begin position="33"/>
        <end position="42"/>
    </location>
</feature>
<feature type="compositionally biased region" description="Basic residues" evidence="1">
    <location>
        <begin position="1135"/>
        <end position="1144"/>
    </location>
</feature>
<feature type="compositionally biased region" description="Polar residues" evidence="1">
    <location>
        <begin position="86"/>
        <end position="95"/>
    </location>
</feature>
<reference evidence="4" key="1">
    <citation type="submission" date="2016-09" db="EMBL/GenBank/DDBJ databases">
        <authorList>
            <person name="Guldener U."/>
        </authorList>
    </citation>
    <scope>NUCLEOTIDE SEQUENCE [LARGE SCALE GENOMIC DNA]</scope>
    <source>
        <strain evidence="4">V64-1</strain>
    </source>
</reference>
<sequence>MTTVERWQGQLPSRLGGGEGTGSSTQVSAQGSHDVECPEGLRHKLSNWRASVSFRPPPSITSKSAQLVDPKAPQYDGSDSGIGIATPSSHSQQSEPVGLDLPGTELKSFDEPISQRLKARFFDIKVLYTQPLLDYILKRKKDPGDISMKLKHLGLNSQSIQLHIVIQCERKVAKRVRKFFAQGHVEEELLPDFRVFVLEKALLRLTDDEAIEVLTDSVPKRTWCGTSIRLTRGNVSVVATFGGIIVVETSHKRLVGLTAAHSLKKLHSPLSNQLLTNDTEVPFSSSSSNASESESDSDCESTITTESSVQHLEHLNDKGLDTTASQNTVQIGTILCNTFNAPMAQNYDWAIIDLSQQATLPNRVVLDGQPNSSDFEEDSDLEPILFPVGNPCVSVSRQVLVLKQGAKQIGEMSLDTSSVLISPGSSFVEVYDLAMEHGSSLSPGDSGSWVVDAKTSVLYGHVVSTDAFGEAQVMPIRSTLDSIKVQMNATRVFLPNSDEIQLLRETSRIPVPANLEASPITVAPEQQEITQATHSEDMTGDQFWHSPPSTEASDKFSVGRAVSQQDIVAQSLDIARESPDGASYPSIRQILESALEEIWTKVQDQPDSYVMTRDEFAVFSFFQHRFTGDKMAVAARKRYWGSLSIDSPESTKTESGDLGQIDAIRKLVQASYRRIGTYGPDFANVATKLYKLELALRRFRDDVAQEDIPVHLEEYYYSHLHSLIEDWDFAMKRVSSLIDTYNDEEISFEGEDASVRSELKPIEPILAGKRMAIELLLDSVQLQKPQIDDGRESDLEYIKDKVDQIAAQLFANRDAGSFSGEDDDLWRHFQELLEKEGFSSQVLSKSKDVLVVYINELRHVANTMTSTLPRTHIPSEPPLKIVPNEQRKPDIKHKLDDAKIQWEVITTEDIIALDREDSVMQQIQPLLSPREAGPLQQPIASQDWYTETSRVTEDLSRHVSSQSTYRGDNGQAGFAPNSQLVAPDQDGRAIPDDAHWTKISRKLVSVEVLQRAGVRYEARPDYVAILGVLSREKVAKLVRDSEVTITSRPPPPYRRARSTSGQARLVSPVANDDEVSFIPLVDGDNMGSSLAEFLFKRPSKALDNDVTADSEERYPSRSAEKKQEKPGSKQEKFNGRQRHRSRRRSIYEPRREINDWGRLQHDVRAYDKGGPGGVVGIGSAAVSLLCVLSEAASAI</sequence>
<dbReference type="InterPro" id="IPR058348">
    <property type="entry name" value="DUF8035"/>
</dbReference>
<dbReference type="PANTHER" id="PTHR42081:SF2">
    <property type="entry name" value="NIPPED-B-LIKE PROTEIN B"/>
    <property type="match status" value="1"/>
</dbReference>
<feature type="region of interest" description="Disordered" evidence="1">
    <location>
        <begin position="1104"/>
        <end position="1147"/>
    </location>
</feature>
<evidence type="ECO:0000259" key="2">
    <source>
        <dbReference type="Pfam" id="PF26118"/>
    </source>
</evidence>
<evidence type="ECO:0000313" key="3">
    <source>
        <dbReference type="EMBL" id="SCO80480.1"/>
    </source>
</evidence>
<feature type="compositionally biased region" description="Basic and acidic residues" evidence="1">
    <location>
        <begin position="1110"/>
        <end position="1134"/>
    </location>
</feature>
<dbReference type="Pfam" id="PF26118">
    <property type="entry name" value="DUF8035"/>
    <property type="match status" value="1"/>
</dbReference>
<feature type="region of interest" description="Disordered" evidence="1">
    <location>
        <begin position="1"/>
        <end position="97"/>
    </location>
</feature>
<dbReference type="VEuPathDB" id="FungiDB:FOMG_00240"/>
<feature type="region of interest" description="Disordered" evidence="1">
    <location>
        <begin position="1041"/>
        <end position="1066"/>
    </location>
</feature>
<dbReference type="PANTHER" id="PTHR42081">
    <property type="entry name" value="ZINC FINGER PROTEIN DHHC DOMAIN CONTAINING PROTEIN"/>
    <property type="match status" value="1"/>
</dbReference>
<dbReference type="VEuPathDB" id="FungiDB:FOIG_00076"/>
<protein>
    <recommendedName>
        <fullName evidence="2">DUF8035 domain-containing protein</fullName>
    </recommendedName>
</protein>
<gene>
    <name evidence="3" type="ORF">FRV6_04693</name>
</gene>
<accession>A0A2H3TBZ0</accession>
<dbReference type="VEuPathDB" id="FungiDB:FOXG_11010"/>
<dbReference type="Proteomes" id="UP000219369">
    <property type="component" value="Unassembled WGS sequence"/>
</dbReference>
<dbReference type="AlphaFoldDB" id="A0A2H3TBZ0"/>
<evidence type="ECO:0000256" key="1">
    <source>
        <dbReference type="SAM" id="MobiDB-lite"/>
    </source>
</evidence>
<feature type="region of interest" description="Disordered" evidence="1">
    <location>
        <begin position="277"/>
        <end position="308"/>
    </location>
</feature>
<feature type="region of interest" description="Disordered" evidence="1">
    <location>
        <begin position="961"/>
        <end position="989"/>
    </location>
</feature>
<organism evidence="3 4">
    <name type="scientific">Fusarium oxysporum</name>
    <name type="common">Fusarium vascular wilt</name>
    <dbReference type="NCBI Taxonomy" id="5507"/>
    <lineage>
        <taxon>Eukaryota</taxon>
        <taxon>Fungi</taxon>
        <taxon>Dikarya</taxon>
        <taxon>Ascomycota</taxon>
        <taxon>Pezizomycotina</taxon>
        <taxon>Sordariomycetes</taxon>
        <taxon>Hypocreomycetidae</taxon>
        <taxon>Hypocreales</taxon>
        <taxon>Nectriaceae</taxon>
        <taxon>Fusarium</taxon>
        <taxon>Fusarium oxysporum species complex</taxon>
    </lineage>
</organism>
<dbReference type="VEuPathDB" id="FungiDB:FOZG_00248"/>
<dbReference type="VEuPathDB" id="FungiDB:FOC4_g10007446"/>
<dbReference type="OrthoDB" id="5865767at2759"/>